<dbReference type="AlphaFoldDB" id="A0A835V131"/>
<dbReference type="EMBL" id="JADCNL010000005">
    <property type="protein sequence ID" value="KAG0480938.1"/>
    <property type="molecule type" value="Genomic_DNA"/>
</dbReference>
<dbReference type="Gene3D" id="1.25.40.20">
    <property type="entry name" value="Ankyrin repeat-containing domain"/>
    <property type="match status" value="3"/>
</dbReference>
<dbReference type="PANTHER" id="PTHR24126">
    <property type="entry name" value="ANKYRIN REPEAT, PH AND SEC7 DOMAIN CONTAINING PROTEIN SECG-RELATED"/>
    <property type="match status" value="1"/>
</dbReference>
<dbReference type="Pfam" id="PF12796">
    <property type="entry name" value="Ank_2"/>
    <property type="match status" value="2"/>
</dbReference>
<dbReference type="InterPro" id="IPR013783">
    <property type="entry name" value="Ig-like_fold"/>
</dbReference>
<dbReference type="PANTHER" id="PTHR24126:SF42">
    <property type="entry name" value="PROTEIN VAPYRIN-LIKE-LIKE"/>
    <property type="match status" value="1"/>
</dbReference>
<evidence type="ECO:0000313" key="5">
    <source>
        <dbReference type="Proteomes" id="UP000636800"/>
    </source>
</evidence>
<evidence type="ECO:0000256" key="1">
    <source>
        <dbReference type="ARBA" id="ARBA00022737"/>
    </source>
</evidence>
<dbReference type="SMART" id="SM00248">
    <property type="entry name" value="ANK"/>
    <property type="match status" value="7"/>
</dbReference>
<dbReference type="PROSITE" id="PS50088">
    <property type="entry name" value="ANK_REPEAT"/>
    <property type="match status" value="5"/>
</dbReference>
<protein>
    <submittedName>
        <fullName evidence="4">Uncharacterized protein</fullName>
    </submittedName>
</protein>
<gene>
    <name evidence="4" type="ORF">HPP92_011796</name>
</gene>
<name>A0A835V131_VANPL</name>
<dbReference type="SUPFAM" id="SSF48403">
    <property type="entry name" value="Ankyrin repeat"/>
    <property type="match status" value="1"/>
</dbReference>
<dbReference type="InterPro" id="IPR002110">
    <property type="entry name" value="Ankyrin_rpt"/>
</dbReference>
<dbReference type="PRINTS" id="PR01415">
    <property type="entry name" value="ANKYRIN"/>
</dbReference>
<reference evidence="4 5" key="1">
    <citation type="journal article" date="2020" name="Nat. Food">
        <title>A phased Vanilla planifolia genome enables genetic improvement of flavour and production.</title>
        <authorList>
            <person name="Hasing T."/>
            <person name="Tang H."/>
            <person name="Brym M."/>
            <person name="Khazi F."/>
            <person name="Huang T."/>
            <person name="Chambers A.H."/>
        </authorList>
    </citation>
    <scope>NUCLEOTIDE SEQUENCE [LARGE SCALE GENOMIC DNA]</scope>
    <source>
        <tissue evidence="4">Leaf</tissue>
    </source>
</reference>
<sequence>MDRLVKVEAAEIELNFRRSERCSASFKVTSLIHTMPVAVKLSTTRSTAYSFSPDSVTLLLPLSSAIFTLVLLPTMEPPLVSPPDQVLVAAAVAPALHRANSAALRRFFSRPALHLFRDASLPIHLLGSQSLRSLLPLLPSFASSLLLTRIIPSCSPEEISNVLLLAAASGGGCNVAVSALLASGADPDSRNADGKSAISLAVSSGNAEAVKALIEAGARERPFHEAAAGNSVDLIHLLLGPSQVNWANQTDIKGRTPVHAAAAGGSLNALHLCLTSGGEPDRADVRGWTPLHYAASGGHLSAAELLIEASSLDPRRVLTRKSSGDGRKTPMDLAVENGHLELYELLRPRGEVIRAARSGDVVAVIKATGGVGESDQNGWTALHVAAFKGRAQAVRELLERGAEVEAVDDEGYTPLRCALEAGHTEVALLLVGSGARAGLKGLVKADVGIHRGAMAFWESCAAAVSAALKVNGICAEEQNRGIEKLVQMSAAVCNGLCI</sequence>
<keyword evidence="1" id="KW-0677">Repeat</keyword>
<feature type="repeat" description="ANK" evidence="3">
    <location>
        <begin position="193"/>
        <end position="218"/>
    </location>
</feature>
<proteinExistence type="predicted"/>
<dbReference type="Gene3D" id="2.60.40.10">
    <property type="entry name" value="Immunoglobulins"/>
    <property type="match status" value="1"/>
</dbReference>
<dbReference type="Pfam" id="PF13637">
    <property type="entry name" value="Ank_4"/>
    <property type="match status" value="1"/>
</dbReference>
<evidence type="ECO:0000256" key="3">
    <source>
        <dbReference type="PROSITE-ProRule" id="PRU00023"/>
    </source>
</evidence>
<keyword evidence="5" id="KW-1185">Reference proteome</keyword>
<dbReference type="OrthoDB" id="194358at2759"/>
<feature type="repeat" description="ANK" evidence="3">
    <location>
        <begin position="286"/>
        <end position="311"/>
    </location>
</feature>
<comment type="caution">
    <text evidence="4">The sequence shown here is derived from an EMBL/GenBank/DDBJ whole genome shotgun (WGS) entry which is preliminary data.</text>
</comment>
<dbReference type="InterPro" id="IPR036770">
    <property type="entry name" value="Ankyrin_rpt-contain_sf"/>
</dbReference>
<dbReference type="Proteomes" id="UP000636800">
    <property type="component" value="Chromosome 5"/>
</dbReference>
<evidence type="ECO:0000256" key="2">
    <source>
        <dbReference type="ARBA" id="ARBA00023043"/>
    </source>
</evidence>
<evidence type="ECO:0000313" key="4">
    <source>
        <dbReference type="EMBL" id="KAG0480938.1"/>
    </source>
</evidence>
<keyword evidence="2 3" id="KW-0040">ANK repeat</keyword>
<dbReference type="PROSITE" id="PS50297">
    <property type="entry name" value="ANK_REP_REGION"/>
    <property type="match status" value="5"/>
</dbReference>
<organism evidence="4 5">
    <name type="scientific">Vanilla planifolia</name>
    <name type="common">Vanilla</name>
    <dbReference type="NCBI Taxonomy" id="51239"/>
    <lineage>
        <taxon>Eukaryota</taxon>
        <taxon>Viridiplantae</taxon>
        <taxon>Streptophyta</taxon>
        <taxon>Embryophyta</taxon>
        <taxon>Tracheophyta</taxon>
        <taxon>Spermatophyta</taxon>
        <taxon>Magnoliopsida</taxon>
        <taxon>Liliopsida</taxon>
        <taxon>Asparagales</taxon>
        <taxon>Orchidaceae</taxon>
        <taxon>Vanilloideae</taxon>
        <taxon>Vanilleae</taxon>
        <taxon>Vanilla</taxon>
    </lineage>
</organism>
<feature type="repeat" description="ANK" evidence="3">
    <location>
        <begin position="377"/>
        <end position="409"/>
    </location>
</feature>
<accession>A0A835V131</accession>
<feature type="repeat" description="ANK" evidence="3">
    <location>
        <begin position="253"/>
        <end position="285"/>
    </location>
</feature>
<feature type="repeat" description="ANK" evidence="3">
    <location>
        <begin position="410"/>
        <end position="442"/>
    </location>
</feature>